<dbReference type="InterPro" id="IPR025398">
    <property type="entry name" value="DUF4371"/>
</dbReference>
<proteinExistence type="predicted"/>
<sequence>MIVLRQGYKDFDSSLDNFGALLNLLEDEDEVGRVSVLSNAPKDSKIIIPSIQKEIIDVCVNETLRKIIEEVVKCGIFAIIGRGANCIFLRYVNPKGHVIERFVGVVHDGFGSSILLMREISSFFGNHGLSISKLRAQGYNGESNMREEFHSLKNLILNENSRAYFEHCCVHQHQLALVNFAKCNYTLWGFFRKVTKVFDVLSAPCNSQGTLKDKQLAKLRESIESMITRQDQKRKTLLKRPEDVQFSHYNALLSFLNLFKSVVDVLEIIEQDGSYGDQTTAASILLDDIYNFEEKRMEGDNVSAGLEVIEGIASIALLPSGSISGHFVSVPNSVCYGLQGTELPCERECSRGEDFRLIKLSVIDYYRKKDSVTVIECRGHDAARFHTVEHVHGWENDVVGMVEQTHGKDKISISFECETLKAENAAEEHIKKFIPNVSDLNAVVNIGRMTISGLNTKQDNGISGDISGD</sequence>
<accession>A0A0K9P7R2</accession>
<organism evidence="2 3">
    <name type="scientific">Zostera marina</name>
    <name type="common">Eelgrass</name>
    <dbReference type="NCBI Taxonomy" id="29655"/>
    <lineage>
        <taxon>Eukaryota</taxon>
        <taxon>Viridiplantae</taxon>
        <taxon>Streptophyta</taxon>
        <taxon>Embryophyta</taxon>
        <taxon>Tracheophyta</taxon>
        <taxon>Spermatophyta</taxon>
        <taxon>Magnoliopsida</taxon>
        <taxon>Liliopsida</taxon>
        <taxon>Zosteraceae</taxon>
        <taxon>Zostera</taxon>
    </lineage>
</organism>
<dbReference type="PANTHER" id="PTHR37738:SF1">
    <property type="entry name" value="OS03G0257000 PROTEIN"/>
    <property type="match status" value="1"/>
</dbReference>
<dbReference type="PANTHER" id="PTHR37738">
    <property type="entry name" value="OS03G0209700 PROTEIN"/>
    <property type="match status" value="1"/>
</dbReference>
<dbReference type="STRING" id="29655.A0A0K9P7R2"/>
<dbReference type="Pfam" id="PF14291">
    <property type="entry name" value="DUF4371"/>
    <property type="match status" value="1"/>
</dbReference>
<evidence type="ECO:0000259" key="1">
    <source>
        <dbReference type="Pfam" id="PF14291"/>
    </source>
</evidence>
<evidence type="ECO:0000313" key="2">
    <source>
        <dbReference type="EMBL" id="KMZ65076.1"/>
    </source>
</evidence>
<evidence type="ECO:0000313" key="3">
    <source>
        <dbReference type="Proteomes" id="UP000036987"/>
    </source>
</evidence>
<gene>
    <name evidence="2" type="ORF">ZOSMA_33G01090</name>
</gene>
<dbReference type="AlphaFoldDB" id="A0A0K9P7R2"/>
<feature type="domain" description="DUF4371" evidence="1">
    <location>
        <begin position="16"/>
        <end position="150"/>
    </location>
</feature>
<reference evidence="3" key="1">
    <citation type="journal article" date="2016" name="Nature">
        <title>The genome of the seagrass Zostera marina reveals angiosperm adaptation to the sea.</title>
        <authorList>
            <person name="Olsen J.L."/>
            <person name="Rouze P."/>
            <person name="Verhelst B."/>
            <person name="Lin Y.-C."/>
            <person name="Bayer T."/>
            <person name="Collen J."/>
            <person name="Dattolo E."/>
            <person name="De Paoli E."/>
            <person name="Dittami S."/>
            <person name="Maumus F."/>
            <person name="Michel G."/>
            <person name="Kersting A."/>
            <person name="Lauritano C."/>
            <person name="Lohaus R."/>
            <person name="Toepel M."/>
            <person name="Tonon T."/>
            <person name="Vanneste K."/>
            <person name="Amirebrahimi M."/>
            <person name="Brakel J."/>
            <person name="Bostroem C."/>
            <person name="Chovatia M."/>
            <person name="Grimwood J."/>
            <person name="Jenkins J.W."/>
            <person name="Jueterbock A."/>
            <person name="Mraz A."/>
            <person name="Stam W.T."/>
            <person name="Tice H."/>
            <person name="Bornberg-Bauer E."/>
            <person name="Green P.J."/>
            <person name="Pearson G.A."/>
            <person name="Procaccini G."/>
            <person name="Duarte C.M."/>
            <person name="Schmutz J."/>
            <person name="Reusch T.B.H."/>
            <person name="Van de Peer Y."/>
        </authorList>
    </citation>
    <scope>NUCLEOTIDE SEQUENCE [LARGE SCALE GENOMIC DNA]</scope>
    <source>
        <strain evidence="3">cv. Finnish</strain>
    </source>
</reference>
<dbReference type="Proteomes" id="UP000036987">
    <property type="component" value="Unassembled WGS sequence"/>
</dbReference>
<keyword evidence="3" id="KW-1185">Reference proteome</keyword>
<name>A0A0K9P7R2_ZOSMR</name>
<dbReference type="OrthoDB" id="1898337at2759"/>
<protein>
    <recommendedName>
        <fullName evidence="1">DUF4371 domain-containing protein</fullName>
    </recommendedName>
</protein>
<comment type="caution">
    <text evidence="2">The sequence shown here is derived from an EMBL/GenBank/DDBJ whole genome shotgun (WGS) entry which is preliminary data.</text>
</comment>
<dbReference type="EMBL" id="LFYR01001077">
    <property type="protein sequence ID" value="KMZ65076.1"/>
    <property type="molecule type" value="Genomic_DNA"/>
</dbReference>